<protein>
    <submittedName>
        <fullName evidence="6">Uu.00g143640.m01.CDS01</fullName>
    </submittedName>
</protein>
<accession>A0AAI8VQP9</accession>
<organism evidence="6 7">
    <name type="scientific">Anthostomella pinea</name>
    <dbReference type="NCBI Taxonomy" id="933095"/>
    <lineage>
        <taxon>Eukaryota</taxon>
        <taxon>Fungi</taxon>
        <taxon>Dikarya</taxon>
        <taxon>Ascomycota</taxon>
        <taxon>Pezizomycotina</taxon>
        <taxon>Sordariomycetes</taxon>
        <taxon>Xylariomycetidae</taxon>
        <taxon>Xylariales</taxon>
        <taxon>Xylariaceae</taxon>
        <taxon>Anthostomella</taxon>
    </lineage>
</organism>
<dbReference type="PANTHER" id="PTHR11474">
    <property type="entry name" value="TYROSINASE FAMILY MEMBER"/>
    <property type="match status" value="1"/>
</dbReference>
<dbReference type="InterPro" id="IPR002227">
    <property type="entry name" value="Tyrosinase_Cu-bd"/>
</dbReference>
<proteinExistence type="predicted"/>
<feature type="region of interest" description="Disordered" evidence="3">
    <location>
        <begin position="21"/>
        <end position="44"/>
    </location>
</feature>
<reference evidence="6" key="1">
    <citation type="submission" date="2023-10" db="EMBL/GenBank/DDBJ databases">
        <authorList>
            <person name="Hackl T."/>
        </authorList>
    </citation>
    <scope>NUCLEOTIDE SEQUENCE</scope>
</reference>
<evidence type="ECO:0000313" key="6">
    <source>
        <dbReference type="EMBL" id="CAJ2509338.1"/>
    </source>
</evidence>
<dbReference type="PANTHER" id="PTHR11474:SF126">
    <property type="entry name" value="TYROSINASE-LIKE PROTEIN TYR-1-RELATED"/>
    <property type="match status" value="1"/>
</dbReference>
<dbReference type="GO" id="GO:0046872">
    <property type="term" value="F:metal ion binding"/>
    <property type="evidence" value="ECO:0007669"/>
    <property type="project" value="UniProtKB-KW"/>
</dbReference>
<dbReference type="AlphaFoldDB" id="A0AAI8VQP9"/>
<evidence type="ECO:0000256" key="1">
    <source>
        <dbReference type="ARBA" id="ARBA00022723"/>
    </source>
</evidence>
<keyword evidence="7" id="KW-1185">Reference proteome</keyword>
<feature type="domain" description="Tyrosinase copper-binding" evidence="4">
    <location>
        <begin position="92"/>
        <end position="109"/>
    </location>
</feature>
<dbReference type="InterPro" id="IPR008922">
    <property type="entry name" value="Di-copper_centre_dom_sf"/>
</dbReference>
<dbReference type="Gene3D" id="1.10.1280.10">
    <property type="entry name" value="Di-copper center containing domain from catechol oxidase"/>
    <property type="match status" value="1"/>
</dbReference>
<dbReference type="InterPro" id="IPR050316">
    <property type="entry name" value="Tyrosinase/Hemocyanin"/>
</dbReference>
<dbReference type="PROSITE" id="PS00497">
    <property type="entry name" value="TYROSINASE_1"/>
    <property type="match status" value="1"/>
</dbReference>
<keyword evidence="2" id="KW-0186">Copper</keyword>
<evidence type="ECO:0000259" key="4">
    <source>
        <dbReference type="PROSITE" id="PS00497"/>
    </source>
</evidence>
<feature type="domain" description="Tyrosinase copper-binding" evidence="5">
    <location>
        <begin position="258"/>
        <end position="269"/>
    </location>
</feature>
<comment type="caution">
    <text evidence="6">The sequence shown here is derived from an EMBL/GenBank/DDBJ whole genome shotgun (WGS) entry which is preliminary data.</text>
</comment>
<evidence type="ECO:0000256" key="2">
    <source>
        <dbReference type="ARBA" id="ARBA00023008"/>
    </source>
</evidence>
<name>A0AAI8VQP9_9PEZI</name>
<dbReference type="Pfam" id="PF00264">
    <property type="entry name" value="Tyrosinase"/>
    <property type="match status" value="1"/>
</dbReference>
<dbReference type="SUPFAM" id="SSF48056">
    <property type="entry name" value="Di-copper centre-containing domain"/>
    <property type="match status" value="1"/>
</dbReference>
<dbReference type="PROSITE" id="PS00498">
    <property type="entry name" value="TYROSINASE_2"/>
    <property type="match status" value="1"/>
</dbReference>
<dbReference type="GO" id="GO:0016491">
    <property type="term" value="F:oxidoreductase activity"/>
    <property type="evidence" value="ECO:0007669"/>
    <property type="project" value="InterPro"/>
</dbReference>
<sequence>MRLTSATYLAVLSGLASSPRLARGSPVASRQEASSCTEPASRPEWRTLPDDTKAEYISAVKCLTTKPSRIGLDTTLYDDFPYVHAQLNLDIHFVAQFLPWHRLFVHLYETALRDDCTYTGPMPYWDWMQDSGTFPSSPIFSNSSTSGFGGTSAGGWVSPARPNPLTSCVTDGAFADFNVTYYTLSKQSHCLNRAFNNGTGTEAEANWEAADYSTATIANITDNSADFKTFWPALENTPHGAIHAVIGGDMVPQTSPNDPLFFLHHAQVDRLWWIWQQVDPETRNADFSGNKNQAPDETPAALTDVMPYLGLGPNMTVSTVMTIENDVLCYTYV</sequence>
<evidence type="ECO:0000256" key="3">
    <source>
        <dbReference type="SAM" id="MobiDB-lite"/>
    </source>
</evidence>
<dbReference type="PRINTS" id="PR00092">
    <property type="entry name" value="TYROSINASE"/>
</dbReference>
<dbReference type="EMBL" id="CAUWAG010000012">
    <property type="protein sequence ID" value="CAJ2509338.1"/>
    <property type="molecule type" value="Genomic_DNA"/>
</dbReference>
<dbReference type="Proteomes" id="UP001295740">
    <property type="component" value="Unassembled WGS sequence"/>
</dbReference>
<evidence type="ECO:0000259" key="5">
    <source>
        <dbReference type="PROSITE" id="PS00498"/>
    </source>
</evidence>
<evidence type="ECO:0000313" key="7">
    <source>
        <dbReference type="Proteomes" id="UP001295740"/>
    </source>
</evidence>
<gene>
    <name evidence="6" type="ORF">KHLLAP_LOCUS9806</name>
</gene>
<keyword evidence="1" id="KW-0479">Metal-binding</keyword>